<dbReference type="InterPro" id="IPR041100">
    <property type="entry name" value="TQ"/>
</dbReference>
<dbReference type="NCBIfam" id="NF033903">
    <property type="entry name" value="VaFE_rpt"/>
    <property type="match status" value="2"/>
</dbReference>
<keyword evidence="4" id="KW-1133">Transmembrane helix</keyword>
<dbReference type="InterPro" id="IPR041033">
    <property type="entry name" value="SpaA_PFL_dom_1"/>
</dbReference>
<dbReference type="KEGG" id="vcop:MM50RIKEN_10810"/>
<accession>A0A810PYZ4</accession>
<keyword evidence="2" id="KW-0964">Secreted</keyword>
<evidence type="ECO:0000313" key="7">
    <source>
        <dbReference type="EMBL" id="BCK81318.1"/>
    </source>
</evidence>
<feature type="transmembrane region" description="Helical" evidence="4">
    <location>
        <begin position="768"/>
        <end position="787"/>
    </location>
</feature>
<dbReference type="PANTHER" id="PTHR36108:SF13">
    <property type="entry name" value="COLOSSIN-B-RELATED"/>
    <property type="match status" value="1"/>
</dbReference>
<dbReference type="Pfam" id="PF18202">
    <property type="entry name" value="TQ"/>
    <property type="match status" value="2"/>
</dbReference>
<feature type="domain" description="T-Q ester bond containing" evidence="6">
    <location>
        <begin position="505"/>
        <end position="622"/>
    </location>
</feature>
<feature type="domain" description="T-Q ester bond containing" evidence="6">
    <location>
        <begin position="624"/>
        <end position="741"/>
    </location>
</feature>
<gene>
    <name evidence="7" type="ORF">MM50RIKEN_10810</name>
</gene>
<proteinExistence type="inferred from homology"/>
<evidence type="ECO:0000256" key="4">
    <source>
        <dbReference type="SAM" id="Phobius"/>
    </source>
</evidence>
<evidence type="ECO:0000313" key="8">
    <source>
        <dbReference type="Proteomes" id="UP000681035"/>
    </source>
</evidence>
<evidence type="ECO:0000256" key="1">
    <source>
        <dbReference type="ARBA" id="ARBA00007257"/>
    </source>
</evidence>
<protein>
    <submittedName>
        <fullName evidence="7">Uncharacterized protein</fullName>
    </submittedName>
</protein>
<evidence type="ECO:0000259" key="6">
    <source>
        <dbReference type="Pfam" id="PF18202"/>
    </source>
</evidence>
<feature type="domain" description="SpaA-like prealbumin fold" evidence="5">
    <location>
        <begin position="143"/>
        <end position="221"/>
    </location>
</feature>
<keyword evidence="8" id="KW-1185">Reference proteome</keyword>
<keyword evidence="3" id="KW-0732">Signal</keyword>
<dbReference type="Gene3D" id="2.60.40.3930">
    <property type="match status" value="2"/>
</dbReference>
<dbReference type="Gene3D" id="2.60.40.10">
    <property type="entry name" value="Immunoglobulins"/>
    <property type="match status" value="5"/>
</dbReference>
<evidence type="ECO:0000256" key="3">
    <source>
        <dbReference type="ARBA" id="ARBA00022729"/>
    </source>
</evidence>
<organism evidence="7 8">
    <name type="scientific">Vescimonas coprocola</name>
    <dbReference type="NCBI Taxonomy" id="2714355"/>
    <lineage>
        <taxon>Bacteria</taxon>
        <taxon>Bacillati</taxon>
        <taxon>Bacillota</taxon>
        <taxon>Clostridia</taxon>
        <taxon>Eubacteriales</taxon>
        <taxon>Oscillospiraceae</taxon>
        <taxon>Vescimonas</taxon>
    </lineage>
</organism>
<evidence type="ECO:0000256" key="2">
    <source>
        <dbReference type="ARBA" id="ARBA00022525"/>
    </source>
</evidence>
<dbReference type="InterPro" id="IPR013783">
    <property type="entry name" value="Ig-like_fold"/>
</dbReference>
<feature type="domain" description="SpaA-like prealbumin fold" evidence="5">
    <location>
        <begin position="227"/>
        <end position="308"/>
    </location>
</feature>
<keyword evidence="4" id="KW-0472">Membrane</keyword>
<feature type="domain" description="SpaA-like prealbumin fold" evidence="5">
    <location>
        <begin position="331"/>
        <end position="414"/>
    </location>
</feature>
<evidence type="ECO:0000259" key="5">
    <source>
        <dbReference type="Pfam" id="PF17802"/>
    </source>
</evidence>
<dbReference type="EMBL" id="AP023418">
    <property type="protein sequence ID" value="BCK81318.1"/>
    <property type="molecule type" value="Genomic_DNA"/>
</dbReference>
<feature type="domain" description="SpaA-like prealbumin fold" evidence="5">
    <location>
        <begin position="418"/>
        <end position="489"/>
    </location>
</feature>
<dbReference type="AlphaFoldDB" id="A0A810PYZ4"/>
<dbReference type="NCBIfam" id="TIGR01167">
    <property type="entry name" value="LPXTG_anchor"/>
    <property type="match status" value="1"/>
</dbReference>
<keyword evidence="4" id="KW-0812">Transmembrane</keyword>
<dbReference type="Proteomes" id="UP000681035">
    <property type="component" value="Chromosome"/>
</dbReference>
<comment type="similarity">
    <text evidence="1">Belongs to the serine-aspartate repeat-containing protein (SDr) family.</text>
</comment>
<reference evidence="7" key="1">
    <citation type="submission" date="2020-09" db="EMBL/GenBank/DDBJ databases">
        <title>New species isolated from human feces.</title>
        <authorList>
            <person name="Kitahara M."/>
            <person name="Shigeno Y."/>
            <person name="Shime M."/>
            <person name="Matsumoto Y."/>
            <person name="Nakamura S."/>
            <person name="Motooka D."/>
            <person name="Fukuoka S."/>
            <person name="Nishikawa H."/>
            <person name="Benno Y."/>
        </authorList>
    </citation>
    <scope>NUCLEOTIDE SEQUENCE</scope>
    <source>
        <strain evidence="7">MM50</strain>
    </source>
</reference>
<dbReference type="RefSeq" id="WP_213542069.1">
    <property type="nucleotide sequence ID" value="NZ_AP023418.1"/>
</dbReference>
<feature type="domain" description="SpaA-like prealbumin fold" evidence="5">
    <location>
        <begin position="4"/>
        <end position="106"/>
    </location>
</feature>
<sequence length="793" mass="85249">MSSGDASLAGAEFTFRYYDGQYATAAETEASGAPTRTWAFKTNEKGRIRIMDESLKVSGDDLFYNSMGQITLPIGTLLIQETKAPEGYLIDPTVYVRNITPDGTLEAVNSYNAPTVSEQVVTGRIQIVKHTDTGTTKVETPEVGATFNIYLASAGSYDAAPANARAQLTIDKDGFAVSPDLPYGLYTVEQTSGWEGSRLMEPFTVKIDENGKTYSYIINNERFYSYLKVVKVDAITGEAIPAAGIGFQIIAPQGQKLEWWGADTWYTDGSGVMKLPCELEYGRGYQAVEVVAPSGYVLADKPFLFDVLPENAAQEDGLTVITLTAPNSPTQISVAKVDYQGNFVPGATLQLLDKDGNVAAQWVTENTPHTLYGLPIGAEYTLHEAAAPEGWLLADDVTFIVQDTAEVQTITMTDLPTELHLSKVDYQGNFVIGATLQLLDRDGHVVDEWVSGDTPHVIYHLPIGATYTLHETAAPEGWFVAEDMSVTVGSVVSDSAFSMEDEEIPILHTTATVNGEHIAKAAGTQTISDVVSYKHLIPGKEYTVTGKLMDKSTGKVLIQDGKEITTSITFTPAEPDGTVTVEFTVDASLLAGKTTVVFESLSKEGKELAVHADIDDEGQTVHWPEIHTTATIDGKKNVVSGKTYVLKDVVGYTNLIPGKEYVITGTVMDKSTGKALEQGGKPVTATAIFTPTEPNGTVELEFTIDTALLGGKALVVFESIQMDGHEVAIHANPQDRGQTVDIKPAIGIITIKDKPVFDGGSVKTGDSGVTVAVLGLLLSAAGLTYLLRRKRHS</sequence>
<dbReference type="PANTHER" id="PTHR36108">
    <property type="entry name" value="COLOSSIN-B-RELATED"/>
    <property type="match status" value="1"/>
</dbReference>
<name>A0A810PYZ4_9FIRM</name>
<dbReference type="Pfam" id="PF17802">
    <property type="entry name" value="SpaA"/>
    <property type="match status" value="5"/>
</dbReference>